<feature type="region of interest" description="Disordered" evidence="1">
    <location>
        <begin position="212"/>
        <end position="238"/>
    </location>
</feature>
<dbReference type="EMBL" id="JADCNL010000003">
    <property type="protein sequence ID" value="KAG0488851.1"/>
    <property type="molecule type" value="Genomic_DNA"/>
</dbReference>
<proteinExistence type="predicted"/>
<dbReference type="Proteomes" id="UP000639772">
    <property type="component" value="Chromosome 3"/>
</dbReference>
<sequence>MAPSLPAAARRDSSTSLEANILSWIAARSASRYTILMSRLTPPKRTTAATCRRWLTSPASAALAEPPVILEIPARQSRHRISNTTAAPVVVVERTAASPPDEQNQQEYPEVKVQTSAGMNRFAPPVGKRRELPQYPAPQVISGGFIAFEHRSLGVRRSKPLPIPLCSRVAPNKGTRNRTRYSPGPVKPDPTLEISVWDGGPGEAFLGGVCSTSPMFPSEKSQPPRLRSGRYPSSREATRPPVTGISWFLSGSKRRQAFQNPATRRAVHNTLAQGLPVPAMVLRVDHQESRTYASRSPPPGSSDAAIKVQLGFQSAHKAVLLQSSNASSFSGLRISCSSSRTARREQLIVLVEDRSAKEPVLFGHAAAVSVVNVEQRLDERRLVPSKWFNLDSGGCVGGGGNGAHGGHTAEGFCCGAVFWWWWVPRARRGCACAQRLPADSQTIVETCGGIA</sequence>
<keyword evidence="4" id="KW-1185">Reference proteome</keyword>
<evidence type="ECO:0000313" key="3">
    <source>
        <dbReference type="EMBL" id="KAG0490629.1"/>
    </source>
</evidence>
<feature type="compositionally biased region" description="Polar residues" evidence="1">
    <location>
        <begin position="212"/>
        <end position="221"/>
    </location>
</feature>
<dbReference type="EMBL" id="JADCNM010000003">
    <property type="protein sequence ID" value="KAG0490629.1"/>
    <property type="molecule type" value="Genomic_DNA"/>
</dbReference>
<evidence type="ECO:0000313" key="2">
    <source>
        <dbReference type="EMBL" id="KAG0488851.1"/>
    </source>
</evidence>
<dbReference type="Proteomes" id="UP000636800">
    <property type="component" value="Chromosome 3"/>
</dbReference>
<accession>A0A835RGV2</accession>
<evidence type="ECO:0000313" key="5">
    <source>
        <dbReference type="Proteomes" id="UP000639772"/>
    </source>
</evidence>
<name>A0A835RGV2_VANPL</name>
<organism evidence="2 4">
    <name type="scientific">Vanilla planifolia</name>
    <name type="common">Vanilla</name>
    <dbReference type="NCBI Taxonomy" id="51239"/>
    <lineage>
        <taxon>Eukaryota</taxon>
        <taxon>Viridiplantae</taxon>
        <taxon>Streptophyta</taxon>
        <taxon>Embryophyta</taxon>
        <taxon>Tracheophyta</taxon>
        <taxon>Spermatophyta</taxon>
        <taxon>Magnoliopsida</taxon>
        <taxon>Liliopsida</taxon>
        <taxon>Asparagales</taxon>
        <taxon>Orchidaceae</taxon>
        <taxon>Vanilloideae</taxon>
        <taxon>Vanilleae</taxon>
        <taxon>Vanilla</taxon>
    </lineage>
</organism>
<evidence type="ECO:0000256" key="1">
    <source>
        <dbReference type="SAM" id="MobiDB-lite"/>
    </source>
</evidence>
<feature type="region of interest" description="Disordered" evidence="1">
    <location>
        <begin position="166"/>
        <end position="191"/>
    </location>
</feature>
<comment type="caution">
    <text evidence="2">The sequence shown here is derived from an EMBL/GenBank/DDBJ whole genome shotgun (WGS) entry which is preliminary data.</text>
</comment>
<evidence type="ECO:0000313" key="4">
    <source>
        <dbReference type="Proteomes" id="UP000636800"/>
    </source>
</evidence>
<dbReference type="AlphaFoldDB" id="A0A835RGV2"/>
<reference evidence="4 5" key="1">
    <citation type="journal article" date="2020" name="Nat. Food">
        <title>A phased Vanilla planifolia genome enables genetic improvement of flavour and production.</title>
        <authorList>
            <person name="Hasing T."/>
            <person name="Tang H."/>
            <person name="Brym M."/>
            <person name="Khazi F."/>
            <person name="Huang T."/>
            <person name="Chambers A.H."/>
        </authorList>
    </citation>
    <scope>NUCLEOTIDE SEQUENCE [LARGE SCALE GENOMIC DNA]</scope>
    <source>
        <tissue evidence="2">Leaf</tissue>
    </source>
</reference>
<protein>
    <submittedName>
        <fullName evidence="2">Uncharacterized protein</fullName>
    </submittedName>
</protein>
<gene>
    <name evidence="3" type="ORF">HPP92_007492</name>
    <name evidence="2" type="ORF">HPP92_007662</name>
</gene>